<protein>
    <submittedName>
        <fullName evidence="1">Uncharacterized protein</fullName>
    </submittedName>
</protein>
<name>A0AAN7S2E3_MYCAM</name>
<organism evidence="1 2">
    <name type="scientific">Mycteria americana</name>
    <name type="common">Wood stork</name>
    <dbReference type="NCBI Taxonomy" id="33587"/>
    <lineage>
        <taxon>Eukaryota</taxon>
        <taxon>Metazoa</taxon>
        <taxon>Chordata</taxon>
        <taxon>Craniata</taxon>
        <taxon>Vertebrata</taxon>
        <taxon>Euteleostomi</taxon>
        <taxon>Archelosauria</taxon>
        <taxon>Archosauria</taxon>
        <taxon>Dinosauria</taxon>
        <taxon>Saurischia</taxon>
        <taxon>Theropoda</taxon>
        <taxon>Coelurosauria</taxon>
        <taxon>Aves</taxon>
        <taxon>Neognathae</taxon>
        <taxon>Neoaves</taxon>
        <taxon>Aequornithes</taxon>
        <taxon>Ciconiiformes</taxon>
        <taxon>Ciconiidae</taxon>
        <taxon>Mycteria</taxon>
    </lineage>
</organism>
<reference evidence="1 2" key="1">
    <citation type="journal article" date="2023" name="J. Hered.">
        <title>Chromosome-level genome of the wood stork (Mycteria americana) provides insight into avian chromosome evolution.</title>
        <authorList>
            <person name="Flamio R. Jr."/>
            <person name="Ramstad K.M."/>
        </authorList>
    </citation>
    <scope>NUCLEOTIDE SEQUENCE [LARGE SCALE GENOMIC DNA]</scope>
    <source>
        <strain evidence="1">JAX WOST 10</strain>
    </source>
</reference>
<gene>
    <name evidence="1" type="ORF">QYF61_027912</name>
</gene>
<accession>A0AAN7S2E3</accession>
<proteinExistence type="predicted"/>
<evidence type="ECO:0000313" key="1">
    <source>
        <dbReference type="EMBL" id="KAK4817081.1"/>
    </source>
</evidence>
<keyword evidence="2" id="KW-1185">Reference proteome</keyword>
<dbReference type="Proteomes" id="UP001333110">
    <property type="component" value="Unassembled WGS sequence"/>
</dbReference>
<dbReference type="AlphaFoldDB" id="A0AAN7S2E3"/>
<sequence>MQSSSQFPIHLTVHPSNPYPVQFSGKNVVGDCITGIPLKGLWPKDKSMLEKVHLEASVAVDKSMLQQVHLEASVAVHEVMLEHLKAFGHG</sequence>
<evidence type="ECO:0000313" key="2">
    <source>
        <dbReference type="Proteomes" id="UP001333110"/>
    </source>
</evidence>
<comment type="caution">
    <text evidence="1">The sequence shown here is derived from an EMBL/GenBank/DDBJ whole genome shotgun (WGS) entry which is preliminary data.</text>
</comment>
<dbReference type="EMBL" id="JAUNZN010000009">
    <property type="protein sequence ID" value="KAK4817081.1"/>
    <property type="molecule type" value="Genomic_DNA"/>
</dbReference>